<organism evidence="1 2">
    <name type="scientific">Eiseniibacteriota bacterium</name>
    <dbReference type="NCBI Taxonomy" id="2212470"/>
    <lineage>
        <taxon>Bacteria</taxon>
        <taxon>Candidatus Eiseniibacteriota</taxon>
    </lineage>
</organism>
<gene>
    <name evidence="1" type="ORF">E6K81_05245</name>
</gene>
<comment type="caution">
    <text evidence="1">The sequence shown here is derived from an EMBL/GenBank/DDBJ whole genome shotgun (WGS) entry which is preliminary data.</text>
</comment>
<protein>
    <submittedName>
        <fullName evidence="1">Uncharacterized protein</fullName>
    </submittedName>
</protein>
<dbReference type="EMBL" id="VBPB01000077">
    <property type="protein sequence ID" value="TMQ73240.1"/>
    <property type="molecule type" value="Genomic_DNA"/>
</dbReference>
<dbReference type="AlphaFoldDB" id="A0A538UBN0"/>
<sequence>MSFTSTPPATRAEYCEPVSVPLSMSPRTGRPAPFRASRAAEMSVRVIVSSSNPIVCWAALMLDTMCEVVPSDGLK</sequence>
<reference evidence="1 2" key="1">
    <citation type="journal article" date="2019" name="Nat. Microbiol.">
        <title>Mediterranean grassland soil C-N compound turnover is dependent on rainfall and depth, and is mediated by genomically divergent microorganisms.</title>
        <authorList>
            <person name="Diamond S."/>
            <person name="Andeer P.F."/>
            <person name="Li Z."/>
            <person name="Crits-Christoph A."/>
            <person name="Burstein D."/>
            <person name="Anantharaman K."/>
            <person name="Lane K.R."/>
            <person name="Thomas B.C."/>
            <person name="Pan C."/>
            <person name="Northen T.R."/>
            <person name="Banfield J.F."/>
        </authorList>
    </citation>
    <scope>NUCLEOTIDE SEQUENCE [LARGE SCALE GENOMIC DNA]</scope>
    <source>
        <strain evidence="1">WS_11</strain>
    </source>
</reference>
<evidence type="ECO:0000313" key="2">
    <source>
        <dbReference type="Proteomes" id="UP000319771"/>
    </source>
</evidence>
<dbReference type="Proteomes" id="UP000319771">
    <property type="component" value="Unassembled WGS sequence"/>
</dbReference>
<accession>A0A538UBN0</accession>
<proteinExistence type="predicted"/>
<name>A0A538UBN0_UNCEI</name>
<evidence type="ECO:0000313" key="1">
    <source>
        <dbReference type="EMBL" id="TMQ73240.1"/>
    </source>
</evidence>